<name>A0A9P0E4T5_CHRIL</name>
<evidence type="ECO:0000256" key="1">
    <source>
        <dbReference type="SAM" id="MobiDB-lite"/>
    </source>
</evidence>
<evidence type="ECO:0000313" key="2">
    <source>
        <dbReference type="EMBL" id="CAH1286855.1"/>
    </source>
</evidence>
<keyword evidence="3" id="KW-1185">Reference proteome</keyword>
<dbReference type="OrthoDB" id="7481777at2759"/>
<sequence>MALHQISYSAIGACHRIGARTDAHHHPILVWFTSAADRSVVWNAKTMRRGSLISIKEFLTRPRQTVFAKARQHFGMRACWTQDGMVIVKTAEGSRQKVATMDELESLISKHPKTATGSAAVGAGAGASTKRKE</sequence>
<comment type="caution">
    <text evidence="2">The sequence shown here is derived from an EMBL/GenBank/DDBJ whole genome shotgun (WGS) entry which is preliminary data.</text>
</comment>
<evidence type="ECO:0000313" key="3">
    <source>
        <dbReference type="Proteomes" id="UP001154114"/>
    </source>
</evidence>
<dbReference type="AlphaFoldDB" id="A0A9P0E4T5"/>
<feature type="region of interest" description="Disordered" evidence="1">
    <location>
        <begin position="109"/>
        <end position="133"/>
    </location>
</feature>
<dbReference type="EMBL" id="CAJCES030000013">
    <property type="protein sequence ID" value="CAH1286855.1"/>
    <property type="molecule type" value="Genomic_DNA"/>
</dbReference>
<proteinExistence type="predicted"/>
<dbReference type="Proteomes" id="UP001154114">
    <property type="component" value="Unassembled WGS sequence"/>
</dbReference>
<accession>A0A9P0E4T5</accession>
<organism evidence="2 3">
    <name type="scientific">Chrysodeixis includens</name>
    <name type="common">Soybean looper</name>
    <name type="synonym">Pseudoplusia includens</name>
    <dbReference type="NCBI Taxonomy" id="689277"/>
    <lineage>
        <taxon>Eukaryota</taxon>
        <taxon>Metazoa</taxon>
        <taxon>Ecdysozoa</taxon>
        <taxon>Arthropoda</taxon>
        <taxon>Hexapoda</taxon>
        <taxon>Insecta</taxon>
        <taxon>Pterygota</taxon>
        <taxon>Neoptera</taxon>
        <taxon>Endopterygota</taxon>
        <taxon>Lepidoptera</taxon>
        <taxon>Glossata</taxon>
        <taxon>Ditrysia</taxon>
        <taxon>Noctuoidea</taxon>
        <taxon>Noctuidae</taxon>
        <taxon>Plusiinae</taxon>
        <taxon>Chrysodeixis</taxon>
    </lineage>
</organism>
<protein>
    <submittedName>
        <fullName evidence="2">Uncharacterized protein</fullName>
    </submittedName>
</protein>
<gene>
    <name evidence="2" type="ORF">CINC_LOCUS54</name>
</gene>
<reference evidence="2" key="1">
    <citation type="submission" date="2021-12" db="EMBL/GenBank/DDBJ databases">
        <authorList>
            <person name="King R."/>
        </authorList>
    </citation>
    <scope>NUCLEOTIDE SEQUENCE</scope>
</reference>
<feature type="compositionally biased region" description="Low complexity" evidence="1">
    <location>
        <begin position="114"/>
        <end position="133"/>
    </location>
</feature>